<keyword evidence="1" id="KW-0732">Signal</keyword>
<keyword evidence="3" id="KW-1185">Reference proteome</keyword>
<evidence type="ECO:0000256" key="1">
    <source>
        <dbReference type="SAM" id="SignalP"/>
    </source>
</evidence>
<dbReference type="Pfam" id="PF13146">
    <property type="entry name" value="TRL"/>
    <property type="match status" value="1"/>
</dbReference>
<comment type="caution">
    <text evidence="2">The sequence shown here is derived from an EMBL/GenBank/DDBJ whole genome shotgun (WGS) entry which is preliminary data.</text>
</comment>
<feature type="chain" id="PRO_5012422664" description="Lipoprotein" evidence="1">
    <location>
        <begin position="27"/>
        <end position="90"/>
    </location>
</feature>
<dbReference type="RefSeq" id="WP_086632017.1">
    <property type="nucleotide sequence ID" value="NZ_JOPB01000003.1"/>
</dbReference>
<organism evidence="2 3">
    <name type="scientific">Commensalibacter intestini</name>
    <dbReference type="NCBI Taxonomy" id="479936"/>
    <lineage>
        <taxon>Bacteria</taxon>
        <taxon>Pseudomonadati</taxon>
        <taxon>Pseudomonadota</taxon>
        <taxon>Alphaproteobacteria</taxon>
        <taxon>Acetobacterales</taxon>
        <taxon>Acetobacteraceae</taxon>
    </lineage>
</organism>
<evidence type="ECO:0008006" key="4">
    <source>
        <dbReference type="Google" id="ProtNLM"/>
    </source>
</evidence>
<dbReference type="InterPro" id="IPR025113">
    <property type="entry name" value="TRL-like"/>
</dbReference>
<dbReference type="AlphaFoldDB" id="A0A251ZW82"/>
<dbReference type="EMBL" id="JOPB01000003">
    <property type="protein sequence ID" value="OUI78924.1"/>
    <property type="molecule type" value="Genomic_DNA"/>
</dbReference>
<reference evidence="3" key="1">
    <citation type="submission" date="2014-06" db="EMBL/GenBank/DDBJ databases">
        <authorList>
            <person name="Winans N.J."/>
            <person name="Newell P.D."/>
            <person name="Douglas A.E."/>
        </authorList>
    </citation>
    <scope>NUCLEOTIDE SEQUENCE [LARGE SCALE GENOMIC DNA]</scope>
    <source>
        <strain evidence="3">DmL_052</strain>
    </source>
</reference>
<protein>
    <recommendedName>
        <fullName evidence="4">Lipoprotein</fullName>
    </recommendedName>
</protein>
<name>A0A251ZW82_9PROT</name>
<evidence type="ECO:0000313" key="2">
    <source>
        <dbReference type="EMBL" id="OUI78924.1"/>
    </source>
</evidence>
<sequence length="90" mass="9237">MIKKVLPLFAVAALLAGCAIKGPVNATSNVASSKSGESCSNHLLMIFSWGDASIATAKTNGGITKVSAVDTARKGFLPIFYKSCTEVSGD</sequence>
<dbReference type="Proteomes" id="UP000194946">
    <property type="component" value="Unassembled WGS sequence"/>
</dbReference>
<feature type="signal peptide" evidence="1">
    <location>
        <begin position="1"/>
        <end position="26"/>
    </location>
</feature>
<accession>A0A251ZW82</accession>
<proteinExistence type="predicted"/>
<dbReference type="PROSITE" id="PS51257">
    <property type="entry name" value="PROKAR_LIPOPROTEIN"/>
    <property type="match status" value="1"/>
</dbReference>
<gene>
    <name evidence="2" type="ORF">HK18_05925</name>
</gene>
<evidence type="ECO:0000313" key="3">
    <source>
        <dbReference type="Proteomes" id="UP000194946"/>
    </source>
</evidence>